<accession>A0A3E4YBS6</accession>
<reference evidence="1 2" key="1">
    <citation type="submission" date="2018-08" db="EMBL/GenBank/DDBJ databases">
        <title>A genome reference for cultivated species of the human gut microbiota.</title>
        <authorList>
            <person name="Zou Y."/>
            <person name="Xue W."/>
            <person name="Luo G."/>
        </authorList>
    </citation>
    <scope>NUCLEOTIDE SEQUENCE [LARGE SCALE GENOMIC DNA]</scope>
    <source>
        <strain evidence="1 2">OM07-13</strain>
    </source>
</reference>
<protein>
    <submittedName>
        <fullName evidence="1">Uncharacterized protein</fullName>
    </submittedName>
</protein>
<dbReference type="AlphaFoldDB" id="A0A3E4YBS6"/>
<sequence>MSFFSIKDFITSGRKSLDDKNYWSALSVALMLPSMCSRLAYADNPDEYKNSKWNDKNDHSKGKIYTNWEDKKCYIDWCNENIESIFLKKCLGEKYAEVLYELRCDIVHAGCANVYADNKGLYLSLGDRATNTDFTKYRIVDISVLCDNIFDCAERWSTHFGASGFKYTRVFDSGNNDDNLLYQRLCDEERTDYLKEQFDKENCIISNLNI</sequence>
<dbReference type="Proteomes" id="UP000260758">
    <property type="component" value="Unassembled WGS sequence"/>
</dbReference>
<evidence type="ECO:0000313" key="2">
    <source>
        <dbReference type="Proteomes" id="UP000260758"/>
    </source>
</evidence>
<gene>
    <name evidence="1" type="ORF">DXB99_06705</name>
</gene>
<dbReference type="EMBL" id="QSTP01000005">
    <property type="protein sequence ID" value="RGM72216.1"/>
    <property type="molecule type" value="Genomic_DNA"/>
</dbReference>
<comment type="caution">
    <text evidence="1">The sequence shown here is derived from an EMBL/GenBank/DDBJ whole genome shotgun (WGS) entry which is preliminary data.</text>
</comment>
<evidence type="ECO:0000313" key="1">
    <source>
        <dbReference type="EMBL" id="RGM72216.1"/>
    </source>
</evidence>
<name>A0A3E4YBS6_9FIRM</name>
<dbReference type="RefSeq" id="WP_117718698.1">
    <property type="nucleotide sequence ID" value="NZ_QSTP01000005.1"/>
</dbReference>
<proteinExistence type="predicted"/>
<organism evidence="1 2">
    <name type="scientific">Agathobacter rectalis</name>
    <dbReference type="NCBI Taxonomy" id="39491"/>
    <lineage>
        <taxon>Bacteria</taxon>
        <taxon>Bacillati</taxon>
        <taxon>Bacillota</taxon>
        <taxon>Clostridia</taxon>
        <taxon>Lachnospirales</taxon>
        <taxon>Lachnospiraceae</taxon>
        <taxon>Agathobacter</taxon>
    </lineage>
</organism>